<reference evidence="2" key="2">
    <citation type="journal article" date="2015" name="Data Brief">
        <title>Shoot transcriptome of the giant reed, Arundo donax.</title>
        <authorList>
            <person name="Barrero R.A."/>
            <person name="Guerrero F.D."/>
            <person name="Moolhuijzen P."/>
            <person name="Goolsby J.A."/>
            <person name="Tidwell J."/>
            <person name="Bellgard S.E."/>
            <person name="Bellgard M.I."/>
        </authorList>
    </citation>
    <scope>NUCLEOTIDE SEQUENCE</scope>
    <source>
        <tissue evidence="2">Shoot tissue taken approximately 20 cm above the soil surface</tissue>
    </source>
</reference>
<feature type="region of interest" description="Disordered" evidence="1">
    <location>
        <begin position="53"/>
        <end position="84"/>
    </location>
</feature>
<name>A0A0A8YH40_ARUDO</name>
<accession>A0A0A8YH40</accession>
<proteinExistence type="predicted"/>
<reference evidence="2" key="1">
    <citation type="submission" date="2014-09" db="EMBL/GenBank/DDBJ databases">
        <authorList>
            <person name="Magalhaes I.L.F."/>
            <person name="Oliveira U."/>
            <person name="Santos F.R."/>
            <person name="Vidigal T.H.D.A."/>
            <person name="Brescovit A.D."/>
            <person name="Santos A.J."/>
        </authorList>
    </citation>
    <scope>NUCLEOTIDE SEQUENCE</scope>
    <source>
        <tissue evidence="2">Shoot tissue taken approximately 20 cm above the soil surface</tissue>
    </source>
</reference>
<organism evidence="2">
    <name type="scientific">Arundo donax</name>
    <name type="common">Giant reed</name>
    <name type="synonym">Donax arundinaceus</name>
    <dbReference type="NCBI Taxonomy" id="35708"/>
    <lineage>
        <taxon>Eukaryota</taxon>
        <taxon>Viridiplantae</taxon>
        <taxon>Streptophyta</taxon>
        <taxon>Embryophyta</taxon>
        <taxon>Tracheophyta</taxon>
        <taxon>Spermatophyta</taxon>
        <taxon>Magnoliopsida</taxon>
        <taxon>Liliopsida</taxon>
        <taxon>Poales</taxon>
        <taxon>Poaceae</taxon>
        <taxon>PACMAD clade</taxon>
        <taxon>Arundinoideae</taxon>
        <taxon>Arundineae</taxon>
        <taxon>Arundo</taxon>
    </lineage>
</organism>
<evidence type="ECO:0000256" key="1">
    <source>
        <dbReference type="SAM" id="MobiDB-lite"/>
    </source>
</evidence>
<dbReference type="AlphaFoldDB" id="A0A0A8YH40"/>
<dbReference type="EMBL" id="GBRH01272669">
    <property type="protein sequence ID" value="JAD25226.1"/>
    <property type="molecule type" value="Transcribed_RNA"/>
</dbReference>
<sequence>MEAEGQRDAARSRAVVAACSRSEFPTARPTAAAELGTHGNRAAVFIPVVGRRGTRARPSSFPVPQGRRNSRVWRSFTSRREAPP</sequence>
<protein>
    <submittedName>
        <fullName evidence="2">Uncharacterized protein</fullName>
    </submittedName>
</protein>
<evidence type="ECO:0000313" key="2">
    <source>
        <dbReference type="EMBL" id="JAD25226.1"/>
    </source>
</evidence>